<evidence type="ECO:0000259" key="1">
    <source>
        <dbReference type="Pfam" id="PF12641"/>
    </source>
</evidence>
<dbReference type="Gene3D" id="3.40.50.360">
    <property type="match status" value="1"/>
</dbReference>
<reference evidence="2 3" key="1">
    <citation type="submission" date="2017-04" db="EMBL/GenBank/DDBJ databases">
        <title>Kefir bacterial isolates.</title>
        <authorList>
            <person name="Kim Y."/>
            <person name="Blasche S."/>
            <person name="Patil K.R."/>
        </authorList>
    </citation>
    <scope>NUCLEOTIDE SEQUENCE [LARGE SCALE GENOMIC DNA]</scope>
    <source>
        <strain evidence="2 3">OG2</strain>
    </source>
</reference>
<dbReference type="InterPro" id="IPR008254">
    <property type="entry name" value="Flavodoxin/NO_synth"/>
</dbReference>
<dbReference type="Pfam" id="PF12641">
    <property type="entry name" value="Flavodoxin_3"/>
    <property type="match status" value="1"/>
</dbReference>
<feature type="domain" description="Flavodoxin-like" evidence="1">
    <location>
        <begin position="4"/>
        <end position="125"/>
    </location>
</feature>
<dbReference type="AlphaFoldDB" id="A0A269YFL1"/>
<dbReference type="Proteomes" id="UP000216802">
    <property type="component" value="Unassembled WGS sequence"/>
</dbReference>
<comment type="caution">
    <text evidence="2">The sequence shown here is derived from an EMBL/GenBank/DDBJ whole genome shotgun (WGS) entry which is preliminary data.</text>
</comment>
<dbReference type="GO" id="GO:0016651">
    <property type="term" value="F:oxidoreductase activity, acting on NAD(P)H"/>
    <property type="evidence" value="ECO:0007669"/>
    <property type="project" value="UniProtKB-ARBA"/>
</dbReference>
<organism evidence="2 3">
    <name type="scientific">Lentilactobacillus parakefiri</name>
    <dbReference type="NCBI Taxonomy" id="152332"/>
    <lineage>
        <taxon>Bacteria</taxon>
        <taxon>Bacillati</taxon>
        <taxon>Bacillota</taxon>
        <taxon>Bacilli</taxon>
        <taxon>Lactobacillales</taxon>
        <taxon>Lactobacillaceae</taxon>
        <taxon>Lentilactobacillus</taxon>
    </lineage>
</organism>
<sequence>MVAIRYYSRTGNTEKLANMLGSQLKIQAKSIDTPLTGTVDRLYLGGGIYNLNVDERLKQFARNLDPKQVKEVFLFGTSGSLFTVGKQLTKILDQRDIKVAKDHLYLHGLMPKMGNINQHQQAEIKGFAKETVVE</sequence>
<evidence type="ECO:0000313" key="2">
    <source>
        <dbReference type="EMBL" id="PAK84334.1"/>
    </source>
</evidence>
<dbReference type="SUPFAM" id="SSF52218">
    <property type="entry name" value="Flavoproteins"/>
    <property type="match status" value="1"/>
</dbReference>
<evidence type="ECO:0000313" key="3">
    <source>
        <dbReference type="Proteomes" id="UP000216802"/>
    </source>
</evidence>
<dbReference type="InterPro" id="IPR029039">
    <property type="entry name" value="Flavoprotein-like_sf"/>
</dbReference>
<accession>A0A269YFL1</accession>
<dbReference type="EMBL" id="NCXI01000029">
    <property type="protein sequence ID" value="PAK84334.1"/>
    <property type="molecule type" value="Genomic_DNA"/>
</dbReference>
<protein>
    <recommendedName>
        <fullName evidence="1">Flavodoxin-like domain-containing protein</fullName>
    </recommendedName>
</protein>
<gene>
    <name evidence="2" type="ORF">B8W98_05220</name>
</gene>
<dbReference type="RefSeq" id="WP_095354578.1">
    <property type="nucleotide sequence ID" value="NZ_NCXI01000029.1"/>
</dbReference>
<proteinExistence type="predicted"/>
<dbReference type="GO" id="GO:0010181">
    <property type="term" value="F:FMN binding"/>
    <property type="evidence" value="ECO:0007669"/>
    <property type="project" value="InterPro"/>
</dbReference>
<name>A0A269YFL1_9LACO</name>